<comment type="caution">
    <text evidence="2">The sequence shown here is derived from an EMBL/GenBank/DDBJ whole genome shotgun (WGS) entry which is preliminary data.</text>
</comment>
<accession>A0A1F4UKF1</accession>
<evidence type="ECO:0000313" key="3">
    <source>
        <dbReference type="Proteomes" id="UP000178615"/>
    </source>
</evidence>
<keyword evidence="1" id="KW-1133">Transmembrane helix</keyword>
<keyword evidence="1" id="KW-0472">Membrane</keyword>
<dbReference type="Proteomes" id="UP000178615">
    <property type="component" value="Unassembled WGS sequence"/>
</dbReference>
<evidence type="ECO:0000313" key="2">
    <source>
        <dbReference type="EMBL" id="OGC45445.1"/>
    </source>
</evidence>
<keyword evidence="1" id="KW-0812">Transmembrane</keyword>
<dbReference type="AlphaFoldDB" id="A0A1F4UKF1"/>
<evidence type="ECO:0000256" key="1">
    <source>
        <dbReference type="SAM" id="Phobius"/>
    </source>
</evidence>
<reference evidence="2 3" key="1">
    <citation type="journal article" date="2016" name="Nat. Commun.">
        <title>Thousands of microbial genomes shed light on interconnected biogeochemical processes in an aquifer system.</title>
        <authorList>
            <person name="Anantharaman K."/>
            <person name="Brown C.T."/>
            <person name="Hug L.A."/>
            <person name="Sharon I."/>
            <person name="Castelle C.J."/>
            <person name="Probst A.J."/>
            <person name="Thomas B.C."/>
            <person name="Singh A."/>
            <person name="Wilkins M.J."/>
            <person name="Karaoz U."/>
            <person name="Brodie E.L."/>
            <person name="Williams K.H."/>
            <person name="Hubbard S.S."/>
            <person name="Banfield J.F."/>
        </authorList>
    </citation>
    <scope>NUCLEOTIDE SEQUENCE [LARGE SCALE GENOMIC DNA]</scope>
</reference>
<organism evidence="2 3">
    <name type="scientific">candidate division WWE3 bacterium RBG_19FT_COMBO_34_6</name>
    <dbReference type="NCBI Taxonomy" id="1802612"/>
    <lineage>
        <taxon>Bacteria</taxon>
        <taxon>Katanobacteria</taxon>
    </lineage>
</organism>
<gene>
    <name evidence="2" type="ORF">A2V49_03345</name>
</gene>
<dbReference type="EMBL" id="MEUV01000036">
    <property type="protein sequence ID" value="OGC45445.1"/>
    <property type="molecule type" value="Genomic_DNA"/>
</dbReference>
<protein>
    <submittedName>
        <fullName evidence="2">Uncharacterized protein</fullName>
    </submittedName>
</protein>
<feature type="transmembrane region" description="Helical" evidence="1">
    <location>
        <begin position="51"/>
        <end position="70"/>
    </location>
</feature>
<name>A0A1F4UKF1_UNCKA</name>
<sequence>MIKIWLPIILGVLIFPIISTKMKDLEDKLMSLSQDTKSLEYINIKKDIKRYKILILILFVMIFIFTALFLRTTFTD</sequence>
<proteinExistence type="predicted"/>